<name>A0A2G8TGX9_9BURK</name>
<organism evidence="1 2">
    <name type="scientific">Massilia eurypsychrophila</name>
    <dbReference type="NCBI Taxonomy" id="1485217"/>
    <lineage>
        <taxon>Bacteria</taxon>
        <taxon>Pseudomonadati</taxon>
        <taxon>Pseudomonadota</taxon>
        <taxon>Betaproteobacteria</taxon>
        <taxon>Burkholderiales</taxon>
        <taxon>Oxalobacteraceae</taxon>
        <taxon>Telluria group</taxon>
        <taxon>Massilia</taxon>
    </lineage>
</organism>
<evidence type="ECO:0008006" key="3">
    <source>
        <dbReference type="Google" id="ProtNLM"/>
    </source>
</evidence>
<accession>A0A2G8TGX9</accession>
<dbReference type="Gene3D" id="3.40.50.1820">
    <property type="entry name" value="alpha/beta hydrolase"/>
    <property type="match status" value="1"/>
</dbReference>
<keyword evidence="2" id="KW-1185">Reference proteome</keyword>
<dbReference type="Proteomes" id="UP000230390">
    <property type="component" value="Unassembled WGS sequence"/>
</dbReference>
<protein>
    <recommendedName>
        <fullName evidence="3">Alpha/beta hydrolase</fullName>
    </recommendedName>
</protein>
<comment type="caution">
    <text evidence="1">The sequence shown here is derived from an EMBL/GenBank/DDBJ whole genome shotgun (WGS) entry which is preliminary data.</text>
</comment>
<evidence type="ECO:0000313" key="2">
    <source>
        <dbReference type="Proteomes" id="UP000230390"/>
    </source>
</evidence>
<sequence>MVLWTAAHAACAAPPPVARIADARAEYRAMFCAVVQRDDPDADCSDKLRRFPDEAAAAVDTPPIDSAPAVSVVIVGGLFGECLPSVPTFGDAAARLRASGYRVSHAPVLGRASAEANAAIIRAHVAGERAAMPALPLVIVAYSKGVADTMTALVAYPELADSVGAFISVAGVVKGSHAADRMVWLYGATAARLPVNRCAQSDGGAVRTLTREYRTNWLATHRLPDEPLYFSIVGLPTPARMSSVFSVFQRRLAPIDRRNDGQLIYSDAILPRGALLAYANADHFAVALALPAAGLLGVNRNDFPRAHLVEAAVRIAQARLISSDSSTAFSRSPMRPPASSHTP</sequence>
<dbReference type="AlphaFoldDB" id="A0A2G8TGX9"/>
<reference evidence="1 2" key="1">
    <citation type="submission" date="2017-10" db="EMBL/GenBank/DDBJ databases">
        <title>Massilia psychrophilum sp. nov., a novel purple-pigmented bacterium isolated from Tianshan glacier, Xinjiang Municipality, China.</title>
        <authorList>
            <person name="Wang H."/>
        </authorList>
    </citation>
    <scope>NUCLEOTIDE SEQUENCE [LARGE SCALE GENOMIC DNA]</scope>
    <source>
        <strain evidence="1 2">JCM 30074</strain>
    </source>
</reference>
<proteinExistence type="predicted"/>
<dbReference type="EMBL" id="PDOC01000004">
    <property type="protein sequence ID" value="PIL45310.1"/>
    <property type="molecule type" value="Genomic_DNA"/>
</dbReference>
<gene>
    <name evidence="1" type="ORF">CR105_09005</name>
</gene>
<dbReference type="SUPFAM" id="SSF53474">
    <property type="entry name" value="alpha/beta-Hydrolases"/>
    <property type="match status" value="1"/>
</dbReference>
<dbReference type="InterPro" id="IPR029058">
    <property type="entry name" value="AB_hydrolase_fold"/>
</dbReference>
<evidence type="ECO:0000313" key="1">
    <source>
        <dbReference type="EMBL" id="PIL45310.1"/>
    </source>
</evidence>